<gene>
    <name evidence="1" type="ORF">SAMN05421630_103258</name>
</gene>
<reference evidence="1 2" key="1">
    <citation type="submission" date="2016-10" db="EMBL/GenBank/DDBJ databases">
        <authorList>
            <person name="de Groot N.N."/>
        </authorList>
    </citation>
    <scope>NUCLEOTIDE SEQUENCE [LARGE SCALE GENOMIC DNA]</scope>
    <source>
        <strain evidence="1 2">CGMCC 4.5506</strain>
    </source>
</reference>
<dbReference type="EMBL" id="FMZE01000003">
    <property type="protein sequence ID" value="SDC70173.1"/>
    <property type="molecule type" value="Genomic_DNA"/>
</dbReference>
<keyword evidence="2" id="KW-1185">Reference proteome</keyword>
<organism evidence="1 2">
    <name type="scientific">Prauserella marina</name>
    <dbReference type="NCBI Taxonomy" id="530584"/>
    <lineage>
        <taxon>Bacteria</taxon>
        <taxon>Bacillati</taxon>
        <taxon>Actinomycetota</taxon>
        <taxon>Actinomycetes</taxon>
        <taxon>Pseudonocardiales</taxon>
        <taxon>Pseudonocardiaceae</taxon>
        <taxon>Prauserella</taxon>
    </lineage>
</organism>
<sequence length="73" mass="7790">MVDRAGKSSLARRLILSLVALTFAATAALQLMLARSMTEWWPVPVAVALTLAAIGCGFAAARPSRDVDEKQPH</sequence>
<dbReference type="AlphaFoldDB" id="A0A222VJ21"/>
<dbReference type="KEGG" id="pmad:BAY61_01520"/>
<protein>
    <submittedName>
        <fullName evidence="1">Uncharacterized protein</fullName>
    </submittedName>
</protein>
<evidence type="ECO:0000313" key="1">
    <source>
        <dbReference type="EMBL" id="SDC70173.1"/>
    </source>
</evidence>
<dbReference type="RefSeq" id="WP_091801562.1">
    <property type="nucleotide sequence ID" value="NZ_CP016353.1"/>
</dbReference>
<evidence type="ECO:0000313" key="2">
    <source>
        <dbReference type="Proteomes" id="UP000199494"/>
    </source>
</evidence>
<name>A0A222VJ21_9PSEU</name>
<accession>A0A222VJ21</accession>
<proteinExistence type="predicted"/>
<dbReference type="Proteomes" id="UP000199494">
    <property type="component" value="Unassembled WGS sequence"/>
</dbReference>